<evidence type="ECO:0000256" key="1">
    <source>
        <dbReference type="ARBA" id="ARBA00004370"/>
    </source>
</evidence>
<dbReference type="PROSITE" id="PS51551">
    <property type="entry name" value="EPHRIN_RBD_2"/>
    <property type="match status" value="1"/>
</dbReference>
<evidence type="ECO:0000313" key="11">
    <source>
        <dbReference type="Proteomes" id="UP000233556"/>
    </source>
</evidence>
<reference evidence="11" key="2">
    <citation type="submission" date="2017-12" db="EMBL/GenBank/DDBJ databases">
        <title>Genome sequence of the Bar-tailed Godwit (Limosa lapponica baueri).</title>
        <authorList>
            <person name="Lima N.C.B."/>
            <person name="Parody-Merino A.M."/>
            <person name="Battley P.F."/>
            <person name="Fidler A.E."/>
            <person name="Prosdocimi F."/>
        </authorList>
    </citation>
    <scope>NUCLEOTIDE SEQUENCE [LARGE SCALE GENOMIC DNA]</scope>
</reference>
<keyword evidence="4" id="KW-1015">Disulfide bond</keyword>
<sequence>MDPNVLVTCNRPEQEIRFTIKFQEFSPNYMGLEFKRQQDYFITCESPSSSSPLALAQGGGHGGLESVARRLFATWLVQRADTYGKYFPLDGRRGRNVSLAKQVTGPYLAAGLCLVPLP</sequence>
<dbReference type="PANTHER" id="PTHR11304">
    <property type="entry name" value="EPHRIN"/>
    <property type="match status" value="1"/>
</dbReference>
<dbReference type="GO" id="GO:0048013">
    <property type="term" value="P:ephrin receptor signaling pathway"/>
    <property type="evidence" value="ECO:0007669"/>
    <property type="project" value="TreeGrafter"/>
</dbReference>
<dbReference type="Proteomes" id="UP000233556">
    <property type="component" value="Unassembled WGS sequence"/>
</dbReference>
<proteinExistence type="inferred from homology"/>
<dbReference type="Pfam" id="PF00812">
    <property type="entry name" value="Ephrin"/>
    <property type="match status" value="1"/>
</dbReference>
<evidence type="ECO:0000256" key="7">
    <source>
        <dbReference type="PROSITE-ProRule" id="PRU00884"/>
    </source>
</evidence>
<evidence type="ECO:0000256" key="4">
    <source>
        <dbReference type="ARBA" id="ARBA00023157"/>
    </source>
</evidence>
<dbReference type="GO" id="GO:0007411">
    <property type="term" value="P:axon guidance"/>
    <property type="evidence" value="ECO:0007669"/>
    <property type="project" value="TreeGrafter"/>
</dbReference>
<comment type="subcellular location">
    <subcellularLocation>
        <location evidence="1">Membrane</location>
    </subcellularLocation>
</comment>
<dbReference type="GO" id="GO:0005886">
    <property type="term" value="C:plasma membrane"/>
    <property type="evidence" value="ECO:0007669"/>
    <property type="project" value="TreeGrafter"/>
</dbReference>
<dbReference type="InterPro" id="IPR031328">
    <property type="entry name" value="Ephrin"/>
</dbReference>
<evidence type="ECO:0000259" key="9">
    <source>
        <dbReference type="PROSITE" id="PS51551"/>
    </source>
</evidence>
<protein>
    <recommendedName>
        <fullName evidence="6">Ephrin-B1</fullName>
    </recommendedName>
</protein>
<dbReference type="InterPro" id="IPR008972">
    <property type="entry name" value="Cupredoxin"/>
</dbReference>
<dbReference type="PRINTS" id="PR01347">
    <property type="entry name" value="EPHRIN"/>
</dbReference>
<dbReference type="GO" id="GO:0046875">
    <property type="term" value="F:ephrin receptor binding"/>
    <property type="evidence" value="ECO:0007669"/>
    <property type="project" value="TreeGrafter"/>
</dbReference>
<comment type="similarity">
    <text evidence="7 8">Belongs to the ephrin family.</text>
</comment>
<keyword evidence="5" id="KW-0325">Glycoprotein</keyword>
<evidence type="ECO:0000256" key="8">
    <source>
        <dbReference type="RuleBase" id="RU004375"/>
    </source>
</evidence>
<evidence type="ECO:0000256" key="6">
    <source>
        <dbReference type="ARBA" id="ARBA00040452"/>
    </source>
</evidence>
<evidence type="ECO:0000256" key="5">
    <source>
        <dbReference type="ARBA" id="ARBA00023180"/>
    </source>
</evidence>
<evidence type="ECO:0000256" key="3">
    <source>
        <dbReference type="ARBA" id="ARBA00023136"/>
    </source>
</evidence>
<dbReference type="Gene3D" id="2.60.40.420">
    <property type="entry name" value="Cupredoxins - blue copper proteins"/>
    <property type="match status" value="1"/>
</dbReference>
<keyword evidence="3 8" id="KW-0472">Membrane</keyword>
<reference evidence="11" key="1">
    <citation type="submission" date="2017-11" db="EMBL/GenBank/DDBJ databases">
        <authorList>
            <person name="Lima N.C."/>
            <person name="Parody-Merino A.M."/>
            <person name="Battley P.F."/>
            <person name="Fidler A.E."/>
            <person name="Prosdocimi F."/>
        </authorList>
    </citation>
    <scope>NUCLEOTIDE SEQUENCE [LARGE SCALE GENOMIC DNA]</scope>
</reference>
<evidence type="ECO:0000256" key="2">
    <source>
        <dbReference type="ARBA" id="ARBA00022729"/>
    </source>
</evidence>
<name>A0A2I0SZH0_LIMLA</name>
<feature type="domain" description="Ephrin RBD" evidence="9">
    <location>
        <begin position="1"/>
        <end position="73"/>
    </location>
</feature>
<dbReference type="InterPro" id="IPR001799">
    <property type="entry name" value="Ephrin_RBD"/>
</dbReference>
<keyword evidence="2" id="KW-0732">Signal</keyword>
<evidence type="ECO:0000313" key="10">
    <source>
        <dbReference type="EMBL" id="PKU26941.1"/>
    </source>
</evidence>
<dbReference type="SUPFAM" id="SSF49503">
    <property type="entry name" value="Cupredoxins"/>
    <property type="match status" value="1"/>
</dbReference>
<comment type="caution">
    <text evidence="7">Lacks conserved residue(s) required for the propagation of feature annotation.</text>
</comment>
<organism evidence="10 11">
    <name type="scientific">Limosa lapponica baueri</name>
    <dbReference type="NCBI Taxonomy" id="1758121"/>
    <lineage>
        <taxon>Eukaryota</taxon>
        <taxon>Metazoa</taxon>
        <taxon>Chordata</taxon>
        <taxon>Craniata</taxon>
        <taxon>Vertebrata</taxon>
        <taxon>Euteleostomi</taxon>
        <taxon>Archelosauria</taxon>
        <taxon>Archosauria</taxon>
        <taxon>Dinosauria</taxon>
        <taxon>Saurischia</taxon>
        <taxon>Theropoda</taxon>
        <taxon>Coelurosauria</taxon>
        <taxon>Aves</taxon>
        <taxon>Neognathae</taxon>
        <taxon>Neoaves</taxon>
        <taxon>Charadriiformes</taxon>
        <taxon>Scolopacidae</taxon>
        <taxon>Limosa</taxon>
    </lineage>
</organism>
<dbReference type="PANTHER" id="PTHR11304:SF17">
    <property type="entry name" value="EPHRIN-B1"/>
    <property type="match status" value="1"/>
</dbReference>
<keyword evidence="11" id="KW-1185">Reference proteome</keyword>
<accession>A0A2I0SZH0</accession>
<dbReference type="OrthoDB" id="6250301at2759"/>
<dbReference type="AlphaFoldDB" id="A0A2I0SZH0"/>
<gene>
    <name evidence="10" type="ORF">llap_22755</name>
</gene>
<dbReference type="EMBL" id="KZ533974">
    <property type="protein sequence ID" value="PKU26941.1"/>
    <property type="molecule type" value="Genomic_DNA"/>
</dbReference>